<feature type="repeat" description="WD" evidence="7">
    <location>
        <begin position="365"/>
        <end position="406"/>
    </location>
</feature>
<evidence type="ECO:0000256" key="3">
    <source>
        <dbReference type="ARBA" id="ARBA00022618"/>
    </source>
</evidence>
<dbReference type="InterPro" id="IPR001680">
    <property type="entry name" value="WD40_rpt"/>
</dbReference>
<gene>
    <name evidence="10" type="ORF">BQ2448_4637</name>
</gene>
<feature type="compositionally biased region" description="Basic and acidic residues" evidence="8">
    <location>
        <begin position="567"/>
        <end position="577"/>
    </location>
</feature>
<evidence type="ECO:0000256" key="7">
    <source>
        <dbReference type="PROSITE-ProRule" id="PRU00221"/>
    </source>
</evidence>
<feature type="repeat" description="WD" evidence="7">
    <location>
        <begin position="509"/>
        <end position="542"/>
    </location>
</feature>
<feature type="region of interest" description="Disordered" evidence="8">
    <location>
        <begin position="550"/>
        <end position="588"/>
    </location>
</feature>
<feature type="domain" description="CDC20/Fizzy WD40" evidence="9">
    <location>
        <begin position="228"/>
        <end position="540"/>
    </location>
</feature>
<feature type="compositionally biased region" description="Gly residues" evidence="8">
    <location>
        <begin position="551"/>
        <end position="562"/>
    </location>
</feature>
<dbReference type="GO" id="GO:1990757">
    <property type="term" value="F:ubiquitin ligase activator activity"/>
    <property type="evidence" value="ECO:0007669"/>
    <property type="project" value="TreeGrafter"/>
</dbReference>
<dbReference type="InterPro" id="IPR033010">
    <property type="entry name" value="Cdc20/Fizzy"/>
</dbReference>
<keyword evidence="6" id="KW-0131">Cell cycle</keyword>
<dbReference type="SMART" id="SM00320">
    <property type="entry name" value="WD40"/>
    <property type="match status" value="6"/>
</dbReference>
<dbReference type="PANTHER" id="PTHR19918:SF8">
    <property type="entry name" value="FI02843P"/>
    <property type="match status" value="1"/>
</dbReference>
<accession>A0A238FIW4</accession>
<feature type="compositionally biased region" description="Polar residues" evidence="8">
    <location>
        <begin position="120"/>
        <end position="129"/>
    </location>
</feature>
<evidence type="ECO:0000313" key="10">
    <source>
        <dbReference type="EMBL" id="SCV71943.1"/>
    </source>
</evidence>
<feature type="compositionally biased region" description="Low complexity" evidence="8">
    <location>
        <begin position="62"/>
        <end position="72"/>
    </location>
</feature>
<feature type="compositionally biased region" description="Polar residues" evidence="8">
    <location>
        <begin position="30"/>
        <end position="40"/>
    </location>
</feature>
<dbReference type="InterPro" id="IPR015943">
    <property type="entry name" value="WD40/YVTN_repeat-like_dom_sf"/>
</dbReference>
<dbReference type="Gene3D" id="2.130.10.10">
    <property type="entry name" value="YVTN repeat-like/Quinoprotein amine dehydrogenase"/>
    <property type="match status" value="1"/>
</dbReference>
<reference evidence="11" key="1">
    <citation type="submission" date="2016-09" db="EMBL/GenBank/DDBJ databases">
        <authorList>
            <person name="Jeantristanb JTB J.-T."/>
            <person name="Ricardo R."/>
        </authorList>
    </citation>
    <scope>NUCLEOTIDE SEQUENCE [LARGE SCALE GENOMIC DNA]</scope>
</reference>
<evidence type="ECO:0000259" key="9">
    <source>
        <dbReference type="Pfam" id="PF24807"/>
    </source>
</evidence>
<evidence type="ECO:0000256" key="5">
    <source>
        <dbReference type="ARBA" id="ARBA00022776"/>
    </source>
</evidence>
<dbReference type="InterPro" id="IPR036322">
    <property type="entry name" value="WD40_repeat_dom_sf"/>
</dbReference>
<dbReference type="GO" id="GO:0010997">
    <property type="term" value="F:anaphase-promoting complex binding"/>
    <property type="evidence" value="ECO:0007669"/>
    <property type="project" value="InterPro"/>
</dbReference>
<dbReference type="GO" id="GO:1905786">
    <property type="term" value="P:positive regulation of anaphase-promoting complex-dependent catabolic process"/>
    <property type="evidence" value="ECO:0007669"/>
    <property type="project" value="TreeGrafter"/>
</dbReference>
<keyword evidence="11" id="KW-1185">Reference proteome</keyword>
<dbReference type="PANTHER" id="PTHR19918">
    <property type="entry name" value="CELL DIVISION CYCLE 20 CDC20 FIZZY -RELATED"/>
    <property type="match status" value="1"/>
</dbReference>
<dbReference type="GO" id="GO:0031145">
    <property type="term" value="P:anaphase-promoting complex-dependent catabolic process"/>
    <property type="evidence" value="ECO:0007669"/>
    <property type="project" value="TreeGrafter"/>
</dbReference>
<evidence type="ECO:0000313" key="11">
    <source>
        <dbReference type="Proteomes" id="UP000198372"/>
    </source>
</evidence>
<protein>
    <submittedName>
        <fullName evidence="10">BQ2448_4637 protein</fullName>
    </submittedName>
</protein>
<sequence length="588" mass="61932">MTTPLQRSTKPLGHNTHHSTVSAPAKKRSTSPSKRANLTGNIDDLLAATHLDGGGESKSRRSSPVKSSSSLAAGGGIGRSGVVSHDWQAPSSSSALHGPNGDPRRSPSKKSRNLDRYIPSRTSSSTGNGDHTGPILVPNGTASANNTGNYTGLVPDANDTAELSSTLGIDSSRRILSFFAEPPMPQTDSMGLLANFARLPHRGSAASSTSSANAQTRRRIATAPERVLDAPGLVDDYYLNLLDWSVTNLVAIGLGESVYVWNAESGEVNLLCSVGNSNEGLIDEGDEYICSVKFTEDGTHLAVGLSSGPIQVYDVQAGMLVRTMSGHLSRVPSLSWSGAILSSGCRTGEIWNSDVRVGDHCVAQMRGHRGEVCGLEWRPEIAGGLSGGGQGLLASGGNDNVVNVWDGRMTSAPKMFKTNHTAAVKASRALAWCPWNSSILASGGGSSDRTIHFWNTASAARLHSLVTPSQVTSLVFSPHSREILSSHGIPDHQLSIWAYPSLTKVSDIPQAHETRILHSCLSPDGTTVATASSDENLKFWKVFDVRRGTGKDGTGTGTGTGTGRSMSGKDIDEDHGIQRKGKTGISVR</sequence>
<dbReference type="GO" id="GO:0005680">
    <property type="term" value="C:anaphase-promoting complex"/>
    <property type="evidence" value="ECO:0007669"/>
    <property type="project" value="TreeGrafter"/>
</dbReference>
<dbReference type="PROSITE" id="PS50294">
    <property type="entry name" value="WD_REPEATS_REGION"/>
    <property type="match status" value="1"/>
</dbReference>
<evidence type="ECO:0000256" key="6">
    <source>
        <dbReference type="ARBA" id="ARBA00023306"/>
    </source>
</evidence>
<dbReference type="Pfam" id="PF24807">
    <property type="entry name" value="WD40_CDC20-Fz"/>
    <property type="match status" value="1"/>
</dbReference>
<proteinExistence type="inferred from homology"/>
<evidence type="ECO:0000256" key="1">
    <source>
        <dbReference type="ARBA" id="ARBA00006445"/>
    </source>
</evidence>
<dbReference type="GO" id="GO:0051301">
    <property type="term" value="P:cell division"/>
    <property type="evidence" value="ECO:0007669"/>
    <property type="project" value="UniProtKB-KW"/>
</dbReference>
<evidence type="ECO:0000256" key="2">
    <source>
        <dbReference type="ARBA" id="ARBA00022574"/>
    </source>
</evidence>
<keyword evidence="4" id="KW-0677">Repeat</keyword>
<feature type="region of interest" description="Disordered" evidence="8">
    <location>
        <begin position="1"/>
        <end position="143"/>
    </location>
</feature>
<dbReference type="OrthoDB" id="10263272at2759"/>
<keyword evidence="2 7" id="KW-0853">WD repeat</keyword>
<dbReference type="STRING" id="269621.A0A238FIW4"/>
<dbReference type="SUPFAM" id="SSF50978">
    <property type="entry name" value="WD40 repeat-like"/>
    <property type="match status" value="1"/>
</dbReference>
<dbReference type="EMBL" id="FMSP01000008">
    <property type="protein sequence ID" value="SCV71943.1"/>
    <property type="molecule type" value="Genomic_DNA"/>
</dbReference>
<evidence type="ECO:0000256" key="4">
    <source>
        <dbReference type="ARBA" id="ARBA00022737"/>
    </source>
</evidence>
<dbReference type="InterPro" id="IPR056150">
    <property type="entry name" value="WD40_CDC20-Fz"/>
</dbReference>
<dbReference type="PROSITE" id="PS50082">
    <property type="entry name" value="WD_REPEATS_2"/>
    <property type="match status" value="2"/>
</dbReference>
<name>A0A238FIW4_9BASI</name>
<evidence type="ECO:0000256" key="8">
    <source>
        <dbReference type="SAM" id="MobiDB-lite"/>
    </source>
</evidence>
<comment type="similarity">
    <text evidence="1">Belongs to the WD repeat CDC20/Fizzy family.</text>
</comment>
<keyword evidence="3" id="KW-0132">Cell division</keyword>
<keyword evidence="5" id="KW-0498">Mitosis</keyword>
<dbReference type="AlphaFoldDB" id="A0A238FIW4"/>
<dbReference type="Proteomes" id="UP000198372">
    <property type="component" value="Unassembled WGS sequence"/>
</dbReference>
<organism evidence="10 11">
    <name type="scientific">Microbotryum intermedium</name>
    <dbReference type="NCBI Taxonomy" id="269621"/>
    <lineage>
        <taxon>Eukaryota</taxon>
        <taxon>Fungi</taxon>
        <taxon>Dikarya</taxon>
        <taxon>Basidiomycota</taxon>
        <taxon>Pucciniomycotina</taxon>
        <taxon>Microbotryomycetes</taxon>
        <taxon>Microbotryales</taxon>
        <taxon>Microbotryaceae</taxon>
        <taxon>Microbotryum</taxon>
    </lineage>
</organism>